<reference evidence="1" key="1">
    <citation type="journal article" date="2014" name="Front. Microbiol.">
        <title>High frequency of phylogenetically diverse reductive dehalogenase-homologous genes in deep subseafloor sedimentary metagenomes.</title>
        <authorList>
            <person name="Kawai M."/>
            <person name="Futagami T."/>
            <person name="Toyoda A."/>
            <person name="Takaki Y."/>
            <person name="Nishi S."/>
            <person name="Hori S."/>
            <person name="Arai W."/>
            <person name="Tsubouchi T."/>
            <person name="Morono Y."/>
            <person name="Uchiyama I."/>
            <person name="Ito T."/>
            <person name="Fujiyama A."/>
            <person name="Inagaki F."/>
            <person name="Takami H."/>
        </authorList>
    </citation>
    <scope>NUCLEOTIDE SEQUENCE</scope>
    <source>
        <strain evidence="1">Expedition CK06-06</strain>
    </source>
</reference>
<proteinExistence type="predicted"/>
<protein>
    <submittedName>
        <fullName evidence="1">Uncharacterized protein</fullName>
    </submittedName>
</protein>
<name>X0WV84_9ZZZZ</name>
<comment type="caution">
    <text evidence="1">The sequence shown here is derived from an EMBL/GenBank/DDBJ whole genome shotgun (WGS) entry which is preliminary data.</text>
</comment>
<feature type="non-terminal residue" evidence="1">
    <location>
        <position position="1"/>
    </location>
</feature>
<gene>
    <name evidence="1" type="ORF">S01H1_48205</name>
</gene>
<dbReference type="EMBL" id="BARS01030950">
    <property type="protein sequence ID" value="GAG27107.1"/>
    <property type="molecule type" value="Genomic_DNA"/>
</dbReference>
<dbReference type="AlphaFoldDB" id="X0WV84"/>
<evidence type="ECO:0000313" key="1">
    <source>
        <dbReference type="EMBL" id="GAG27107.1"/>
    </source>
</evidence>
<accession>X0WV84</accession>
<feature type="non-terminal residue" evidence="1">
    <location>
        <position position="262"/>
    </location>
</feature>
<sequence>FAKNNKVATGVLVGAAVASGLALTRKEFQRNPAFALGKAIAFLFPEKILKLGGKLIKADKIIAATQAEKFSKNTFELKQDLTTGKFRVDGDISGVLVGNKPFESKYVLNFNPKKKEFNGFITTKTKSGKTRQTLKFKDEGGFFKDVKTGEKFAKSRLPITEKKIKLKETEISPTQQSTIIQSNDVFFKQGADVKVILTSILNSSKKIITKNSQVLKLIDPKTKKLIKAFSSQLTRSIKKKRTSRIKKLDPRESRAIESFLKS</sequence>
<organism evidence="1">
    <name type="scientific">marine sediment metagenome</name>
    <dbReference type="NCBI Taxonomy" id="412755"/>
    <lineage>
        <taxon>unclassified sequences</taxon>
        <taxon>metagenomes</taxon>
        <taxon>ecological metagenomes</taxon>
    </lineage>
</organism>